<evidence type="ECO:0000256" key="3">
    <source>
        <dbReference type="PROSITE-ProRule" id="PRU00339"/>
    </source>
</evidence>
<dbReference type="PANTHER" id="PTHR45586">
    <property type="entry name" value="TPR REPEAT-CONTAINING PROTEIN PA4667"/>
    <property type="match status" value="1"/>
</dbReference>
<reference evidence="4 5" key="1">
    <citation type="submission" date="2021-02" db="EMBL/GenBank/DDBJ databases">
        <title>De Novo genome assembly of isolated myxobacteria.</title>
        <authorList>
            <person name="Stevens D.C."/>
        </authorList>
    </citation>
    <scope>NUCLEOTIDE SEQUENCE [LARGE SCALE GENOMIC DNA]</scope>
    <source>
        <strain evidence="5">SCPEA02</strain>
    </source>
</reference>
<dbReference type="Pfam" id="PF13432">
    <property type="entry name" value="TPR_16"/>
    <property type="match status" value="2"/>
</dbReference>
<evidence type="ECO:0000313" key="4">
    <source>
        <dbReference type="EMBL" id="QSQ22487.1"/>
    </source>
</evidence>
<dbReference type="PROSITE" id="PS50005">
    <property type="entry name" value="TPR"/>
    <property type="match status" value="2"/>
</dbReference>
<proteinExistence type="predicted"/>
<dbReference type="EMBL" id="CP071090">
    <property type="protein sequence ID" value="QSQ22487.1"/>
    <property type="molecule type" value="Genomic_DNA"/>
</dbReference>
<feature type="repeat" description="TPR" evidence="3">
    <location>
        <begin position="2"/>
        <end position="35"/>
    </location>
</feature>
<organism evidence="4 5">
    <name type="scientific">Pyxidicoccus parkwayensis</name>
    <dbReference type="NCBI Taxonomy" id="2813578"/>
    <lineage>
        <taxon>Bacteria</taxon>
        <taxon>Pseudomonadati</taxon>
        <taxon>Myxococcota</taxon>
        <taxon>Myxococcia</taxon>
        <taxon>Myxococcales</taxon>
        <taxon>Cystobacterineae</taxon>
        <taxon>Myxococcaceae</taxon>
        <taxon>Pyxidicoccus</taxon>
    </lineage>
</organism>
<dbReference type="PANTHER" id="PTHR45586:SF1">
    <property type="entry name" value="LIPOPOLYSACCHARIDE ASSEMBLY PROTEIN B"/>
    <property type="match status" value="1"/>
</dbReference>
<dbReference type="InterPro" id="IPR019734">
    <property type="entry name" value="TPR_rpt"/>
</dbReference>
<dbReference type="Proteomes" id="UP000662747">
    <property type="component" value="Chromosome"/>
</dbReference>
<dbReference type="Pfam" id="PF14559">
    <property type="entry name" value="TPR_19"/>
    <property type="match status" value="1"/>
</dbReference>
<evidence type="ECO:0000256" key="2">
    <source>
        <dbReference type="ARBA" id="ARBA00022803"/>
    </source>
</evidence>
<protein>
    <submittedName>
        <fullName evidence="4">Tetratricopeptide repeat protein</fullName>
    </submittedName>
</protein>
<gene>
    <name evidence="4" type="ORF">JY651_46485</name>
</gene>
<keyword evidence="1" id="KW-0677">Repeat</keyword>
<dbReference type="SMART" id="SM00028">
    <property type="entry name" value="TPR"/>
    <property type="match status" value="5"/>
</dbReference>
<dbReference type="InterPro" id="IPR051012">
    <property type="entry name" value="CellSynth/LPSAsmb/PSIAsmb"/>
</dbReference>
<dbReference type="RefSeq" id="WP_206724063.1">
    <property type="nucleotide sequence ID" value="NZ_CP071090.1"/>
</dbReference>
<evidence type="ECO:0000256" key="1">
    <source>
        <dbReference type="ARBA" id="ARBA00022737"/>
    </source>
</evidence>
<name>A0ABX7NU94_9BACT</name>
<feature type="repeat" description="TPR" evidence="3">
    <location>
        <begin position="137"/>
        <end position="170"/>
    </location>
</feature>
<keyword evidence="5" id="KW-1185">Reference proteome</keyword>
<sequence length="389" mass="41442">MASTHAREGGQFLQMGRPEEAVKSFQKGLAVDPDDVDCLLGLVRTHLSTGAAGDAEAATLRLLKVKPDHAEAQAHLAMLRAQAGDADALEALKTLASAPTAGYFERFNLGGLLLDRGDLAGARAAYESALEVAPASAHVHFELGRIHLQQGDADGAAAHFQQASESASTEPMPLLMLSRAHFARGALGLAIQAAVRALELAQGGIRRSVLEDLFRLYLTAGNPDAAKRSVMELRQMVPANSNYVYLHGLAEMSSGAFREAAGLFEETLRMAPKSWQALQALAQTHLALLERGPARKRLEEAVALVPTEPGPANDLALLLLQDQAHESVRPVLEPVLAAHPRDAVTHLNLAVSWFASDKAACVRHAKQALAHGDAAVREQAERLLKQLGG</sequence>
<dbReference type="InterPro" id="IPR011990">
    <property type="entry name" value="TPR-like_helical_dom_sf"/>
</dbReference>
<evidence type="ECO:0000313" key="5">
    <source>
        <dbReference type="Proteomes" id="UP000662747"/>
    </source>
</evidence>
<dbReference type="SUPFAM" id="SSF48452">
    <property type="entry name" value="TPR-like"/>
    <property type="match status" value="2"/>
</dbReference>
<dbReference type="Gene3D" id="1.25.40.10">
    <property type="entry name" value="Tetratricopeptide repeat domain"/>
    <property type="match status" value="3"/>
</dbReference>
<accession>A0ABX7NU94</accession>
<keyword evidence="2 3" id="KW-0802">TPR repeat</keyword>